<comment type="caution">
    <text evidence="1">The sequence shown here is derived from an EMBL/GenBank/DDBJ whole genome shotgun (WGS) entry which is preliminary data.</text>
</comment>
<keyword evidence="2" id="KW-1185">Reference proteome</keyword>
<dbReference type="AlphaFoldDB" id="A0A317CLS7"/>
<gene>
    <name evidence="1" type="ORF">DKW60_07005</name>
</gene>
<dbReference type="RefSeq" id="WP_109836932.1">
    <property type="nucleotide sequence ID" value="NZ_QGKM01000013.1"/>
</dbReference>
<reference evidence="1 2" key="1">
    <citation type="submission" date="2018-05" db="EMBL/GenBank/DDBJ databases">
        <title>Leucothrix arctica sp. nov., isolated from Arctic seawater.</title>
        <authorList>
            <person name="Choi A."/>
            <person name="Baek K."/>
        </authorList>
    </citation>
    <scope>NUCLEOTIDE SEQUENCE [LARGE SCALE GENOMIC DNA]</scope>
    <source>
        <strain evidence="1 2">JCM 18388</strain>
    </source>
</reference>
<dbReference type="OrthoDB" id="5623683at2"/>
<sequence>MKHKLYKKQQGAVLLWALAILLVLTMLSISSVKVSNVNTRIAGNSMASMMVFQGVESTLTKTANTNYIHQAAINTPGRNKAVPSTDLPSEAVSGGSLTSSASVAYVGYAPCPAVNGIAMSTNASPSAGGVTCQIYQVDAESRLSGTGAKAKHLLGIAKIVPPTNATLSN</sequence>
<proteinExistence type="predicted"/>
<dbReference type="Proteomes" id="UP000245539">
    <property type="component" value="Unassembled WGS sequence"/>
</dbReference>
<organism evidence="1 2">
    <name type="scientific">Leucothrix pacifica</name>
    <dbReference type="NCBI Taxonomy" id="1247513"/>
    <lineage>
        <taxon>Bacteria</taxon>
        <taxon>Pseudomonadati</taxon>
        <taxon>Pseudomonadota</taxon>
        <taxon>Gammaproteobacteria</taxon>
        <taxon>Thiotrichales</taxon>
        <taxon>Thiotrichaceae</taxon>
        <taxon>Leucothrix</taxon>
    </lineage>
</organism>
<dbReference type="EMBL" id="QGKM01000013">
    <property type="protein sequence ID" value="PWQ99171.1"/>
    <property type="molecule type" value="Genomic_DNA"/>
</dbReference>
<evidence type="ECO:0000313" key="1">
    <source>
        <dbReference type="EMBL" id="PWQ99171.1"/>
    </source>
</evidence>
<evidence type="ECO:0008006" key="3">
    <source>
        <dbReference type="Google" id="ProtNLM"/>
    </source>
</evidence>
<accession>A0A317CLS7</accession>
<name>A0A317CLS7_9GAMM</name>
<protein>
    <recommendedName>
        <fullName evidence="3">Type 4 fimbrial biogenesis protein PilX N-terminal domain-containing protein</fullName>
    </recommendedName>
</protein>
<evidence type="ECO:0000313" key="2">
    <source>
        <dbReference type="Proteomes" id="UP000245539"/>
    </source>
</evidence>